<dbReference type="InterPro" id="IPR025349">
    <property type="entry name" value="DUF4253"/>
</dbReference>
<protein>
    <recommendedName>
        <fullName evidence="2">DUF4253 domain-containing protein</fullName>
    </recommendedName>
</protein>
<reference evidence="3 4" key="1">
    <citation type="submission" date="2016-10" db="EMBL/GenBank/DDBJ databases">
        <authorList>
            <person name="de Groot N.N."/>
        </authorList>
    </citation>
    <scope>NUCLEOTIDE SEQUENCE [LARGE SCALE GENOMIC DNA]</scope>
    <source>
        <strain evidence="3 4">CGMCC 4.2023</strain>
    </source>
</reference>
<evidence type="ECO:0000313" key="4">
    <source>
        <dbReference type="Proteomes" id="UP000236754"/>
    </source>
</evidence>
<feature type="domain" description="DUF4253" evidence="2">
    <location>
        <begin position="114"/>
        <end position="198"/>
    </location>
</feature>
<evidence type="ECO:0000256" key="1">
    <source>
        <dbReference type="SAM" id="MobiDB-lite"/>
    </source>
</evidence>
<evidence type="ECO:0000313" key="3">
    <source>
        <dbReference type="EMBL" id="SEG48489.1"/>
    </source>
</evidence>
<sequence length="243" mass="26395">MGEHAAAERILRRGWEIDAKDKQESAGKDYPGRERIAELFGEPDDFEEVVAPFGAAWPGLAATAGARPGTDRQAAEVLAEMAEDGGWQECRLDGVHRAADLPDLAEQRGLVDCWVHDAQELSVVLRSWEERFGTRLVRVGPDRVIVSVAASARTAAEAQAVAAEHFAFSPDTITQGDDETLGEYAANQVLDAEAWVFWGETVRARRVRARWVGSVPATGVDPVAGTNRPGTYGRSRRVTGCAR</sequence>
<organism evidence="3 4">
    <name type="scientific">Actinacidiphila yanglinensis</name>
    <dbReference type="NCBI Taxonomy" id="310779"/>
    <lineage>
        <taxon>Bacteria</taxon>
        <taxon>Bacillati</taxon>
        <taxon>Actinomycetota</taxon>
        <taxon>Actinomycetes</taxon>
        <taxon>Kitasatosporales</taxon>
        <taxon>Streptomycetaceae</taxon>
        <taxon>Actinacidiphila</taxon>
    </lineage>
</organism>
<name>A0A1H6AIA9_9ACTN</name>
<feature type="region of interest" description="Disordered" evidence="1">
    <location>
        <begin position="222"/>
        <end position="243"/>
    </location>
</feature>
<dbReference type="RefSeq" id="WP_103886203.1">
    <property type="nucleotide sequence ID" value="NZ_FNVU01000005.1"/>
</dbReference>
<dbReference type="OrthoDB" id="7839592at2"/>
<keyword evidence="4" id="KW-1185">Reference proteome</keyword>
<dbReference type="Pfam" id="PF14062">
    <property type="entry name" value="DUF4253"/>
    <property type="match status" value="1"/>
</dbReference>
<accession>A0A1H6AIA9</accession>
<dbReference type="AlphaFoldDB" id="A0A1H6AIA9"/>
<evidence type="ECO:0000259" key="2">
    <source>
        <dbReference type="Pfam" id="PF14062"/>
    </source>
</evidence>
<dbReference type="EMBL" id="FNVU01000005">
    <property type="protein sequence ID" value="SEG48489.1"/>
    <property type="molecule type" value="Genomic_DNA"/>
</dbReference>
<dbReference type="Proteomes" id="UP000236754">
    <property type="component" value="Unassembled WGS sequence"/>
</dbReference>
<proteinExistence type="predicted"/>
<gene>
    <name evidence="3" type="ORF">SAMN05216223_105433</name>
</gene>